<organism evidence="1 2">
    <name type="scientific">Smallanthus sonchifolius</name>
    <dbReference type="NCBI Taxonomy" id="185202"/>
    <lineage>
        <taxon>Eukaryota</taxon>
        <taxon>Viridiplantae</taxon>
        <taxon>Streptophyta</taxon>
        <taxon>Embryophyta</taxon>
        <taxon>Tracheophyta</taxon>
        <taxon>Spermatophyta</taxon>
        <taxon>Magnoliopsida</taxon>
        <taxon>eudicotyledons</taxon>
        <taxon>Gunneridae</taxon>
        <taxon>Pentapetalae</taxon>
        <taxon>asterids</taxon>
        <taxon>campanulids</taxon>
        <taxon>Asterales</taxon>
        <taxon>Asteraceae</taxon>
        <taxon>Asteroideae</taxon>
        <taxon>Heliantheae alliance</taxon>
        <taxon>Millerieae</taxon>
        <taxon>Smallanthus</taxon>
    </lineage>
</organism>
<evidence type="ECO:0000313" key="1">
    <source>
        <dbReference type="EMBL" id="KAI3742807.1"/>
    </source>
</evidence>
<keyword evidence="2" id="KW-1185">Reference proteome</keyword>
<comment type="caution">
    <text evidence="1">The sequence shown here is derived from an EMBL/GenBank/DDBJ whole genome shotgun (WGS) entry which is preliminary data.</text>
</comment>
<proteinExistence type="predicted"/>
<reference evidence="1 2" key="2">
    <citation type="journal article" date="2022" name="Mol. Ecol. Resour.">
        <title>The genomes of chicory, endive, great burdock and yacon provide insights into Asteraceae paleo-polyploidization history and plant inulin production.</title>
        <authorList>
            <person name="Fan W."/>
            <person name="Wang S."/>
            <person name="Wang H."/>
            <person name="Wang A."/>
            <person name="Jiang F."/>
            <person name="Liu H."/>
            <person name="Zhao H."/>
            <person name="Xu D."/>
            <person name="Zhang Y."/>
        </authorList>
    </citation>
    <scope>NUCLEOTIDE SEQUENCE [LARGE SCALE GENOMIC DNA]</scope>
    <source>
        <strain evidence="2">cv. Yunnan</strain>
        <tissue evidence="1">Leaves</tissue>
    </source>
</reference>
<name>A0ACB9D896_9ASTR</name>
<evidence type="ECO:0000313" key="2">
    <source>
        <dbReference type="Proteomes" id="UP001056120"/>
    </source>
</evidence>
<sequence length="135" mass="15139">MEEGTSPSEHITRVIGYIDELEEFGYPLGEALDVDLILRSFPKSYDMFIRNNVLKEEINSTTELHEMFKVAEVESSSNGGKEQESKEQGEQNVRGLSMDSQSIESEYWEETFISSLVELGKASVEEASTSGTEKS</sequence>
<dbReference type="Proteomes" id="UP001056120">
    <property type="component" value="Linkage Group LG20"/>
</dbReference>
<gene>
    <name evidence="1" type="ORF">L1987_60503</name>
</gene>
<reference evidence="2" key="1">
    <citation type="journal article" date="2022" name="Mol. Ecol. Resour.">
        <title>The genomes of chicory, endive, great burdock and yacon provide insights into Asteraceae palaeo-polyploidization history and plant inulin production.</title>
        <authorList>
            <person name="Fan W."/>
            <person name="Wang S."/>
            <person name="Wang H."/>
            <person name="Wang A."/>
            <person name="Jiang F."/>
            <person name="Liu H."/>
            <person name="Zhao H."/>
            <person name="Xu D."/>
            <person name="Zhang Y."/>
        </authorList>
    </citation>
    <scope>NUCLEOTIDE SEQUENCE [LARGE SCALE GENOMIC DNA]</scope>
    <source>
        <strain evidence="2">cv. Yunnan</strain>
    </source>
</reference>
<dbReference type="EMBL" id="CM042037">
    <property type="protein sequence ID" value="KAI3742807.1"/>
    <property type="molecule type" value="Genomic_DNA"/>
</dbReference>
<protein>
    <submittedName>
        <fullName evidence="1">Uncharacterized protein</fullName>
    </submittedName>
</protein>
<accession>A0ACB9D896</accession>